<proteinExistence type="predicted"/>
<reference evidence="2 3" key="1">
    <citation type="submission" date="2016-10" db="EMBL/GenBank/DDBJ databases">
        <authorList>
            <person name="de Groot N.N."/>
        </authorList>
    </citation>
    <scope>NUCLEOTIDE SEQUENCE [LARGE SCALE GENOMIC DNA]</scope>
    <source>
        <strain evidence="2 3">CGMCC 1.7031</strain>
    </source>
</reference>
<keyword evidence="1" id="KW-0472">Membrane</keyword>
<gene>
    <name evidence="2" type="ORF">SAMN02927903_03395</name>
</gene>
<keyword evidence="1" id="KW-1133">Transmembrane helix</keyword>
<organism evidence="2 3">
    <name type="scientific">Flavobacterium caeni</name>
    <dbReference type="NCBI Taxonomy" id="490189"/>
    <lineage>
        <taxon>Bacteria</taxon>
        <taxon>Pseudomonadati</taxon>
        <taxon>Bacteroidota</taxon>
        <taxon>Flavobacteriia</taxon>
        <taxon>Flavobacteriales</taxon>
        <taxon>Flavobacteriaceae</taxon>
        <taxon>Flavobacterium</taxon>
    </lineage>
</organism>
<keyword evidence="3" id="KW-1185">Reference proteome</keyword>
<sequence length="51" mass="5998">MTKLSNLNYKSQEKLNTKKSMMIAIIIIMIIGFQMQLELMIQKQCEMYIGI</sequence>
<dbReference type="Proteomes" id="UP000199354">
    <property type="component" value="Unassembled WGS sequence"/>
</dbReference>
<evidence type="ECO:0000313" key="3">
    <source>
        <dbReference type="Proteomes" id="UP000199354"/>
    </source>
</evidence>
<dbReference type="AlphaFoldDB" id="A0A1G5KMZ7"/>
<keyword evidence="1" id="KW-0812">Transmembrane</keyword>
<protein>
    <submittedName>
        <fullName evidence="2">Uncharacterized protein</fullName>
    </submittedName>
</protein>
<name>A0A1G5KMZ7_9FLAO</name>
<evidence type="ECO:0000256" key="1">
    <source>
        <dbReference type="SAM" id="Phobius"/>
    </source>
</evidence>
<accession>A0A1G5KMZ7</accession>
<evidence type="ECO:0000313" key="2">
    <source>
        <dbReference type="EMBL" id="SCZ01985.1"/>
    </source>
</evidence>
<dbReference type="EMBL" id="FMVF01000067">
    <property type="protein sequence ID" value="SCZ01985.1"/>
    <property type="molecule type" value="Genomic_DNA"/>
</dbReference>
<feature type="transmembrane region" description="Helical" evidence="1">
    <location>
        <begin position="20"/>
        <end position="41"/>
    </location>
</feature>